<proteinExistence type="predicted"/>
<protein>
    <submittedName>
        <fullName evidence="1">Uncharacterized protein</fullName>
    </submittedName>
</protein>
<evidence type="ECO:0000313" key="2">
    <source>
        <dbReference type="Proteomes" id="UP001144471"/>
    </source>
</evidence>
<comment type="caution">
    <text evidence="1">The sequence shown here is derived from an EMBL/GenBank/DDBJ whole genome shotgun (WGS) entry which is preliminary data.</text>
</comment>
<gene>
    <name evidence="1" type="ORF">PM10SUCC1_22070</name>
</gene>
<dbReference type="AlphaFoldDB" id="A0A9W6GKA9"/>
<accession>A0A9W6GKA9</accession>
<evidence type="ECO:0000313" key="1">
    <source>
        <dbReference type="EMBL" id="GLI56693.1"/>
    </source>
</evidence>
<dbReference type="EMBL" id="BSDY01000009">
    <property type="protein sequence ID" value="GLI56693.1"/>
    <property type="molecule type" value="Genomic_DNA"/>
</dbReference>
<organism evidence="1 2">
    <name type="scientific">Propionigenium maris DSM 9537</name>
    <dbReference type="NCBI Taxonomy" id="1123000"/>
    <lineage>
        <taxon>Bacteria</taxon>
        <taxon>Fusobacteriati</taxon>
        <taxon>Fusobacteriota</taxon>
        <taxon>Fusobacteriia</taxon>
        <taxon>Fusobacteriales</taxon>
        <taxon>Fusobacteriaceae</taxon>
        <taxon>Propionigenium</taxon>
    </lineage>
</organism>
<dbReference type="RefSeq" id="WP_281835987.1">
    <property type="nucleotide sequence ID" value="NZ_BSDY01000009.1"/>
</dbReference>
<sequence length="65" mass="7910">MKIFENLDIVEIIERLEALFYRVYGTEECRVCRERIRCSSSQFIKKNNKVQCTQCKRYLETVKEK</sequence>
<name>A0A9W6GKA9_9FUSO</name>
<dbReference type="Proteomes" id="UP001144471">
    <property type="component" value="Unassembled WGS sequence"/>
</dbReference>
<reference evidence="1" key="1">
    <citation type="submission" date="2022-12" db="EMBL/GenBank/DDBJ databases">
        <title>Reference genome sequencing for broad-spectrum identification of bacterial and archaeal isolates by mass spectrometry.</title>
        <authorList>
            <person name="Sekiguchi Y."/>
            <person name="Tourlousse D.M."/>
        </authorList>
    </citation>
    <scope>NUCLEOTIDE SEQUENCE</scope>
    <source>
        <strain evidence="1">10succ1</strain>
    </source>
</reference>
<keyword evidence="2" id="KW-1185">Reference proteome</keyword>